<dbReference type="GO" id="GO:0009279">
    <property type="term" value="C:cell outer membrane"/>
    <property type="evidence" value="ECO:0007669"/>
    <property type="project" value="UniProtKB-SubCell"/>
</dbReference>
<dbReference type="Proteomes" id="UP000002774">
    <property type="component" value="Chromosome"/>
</dbReference>
<evidence type="ECO:0000256" key="3">
    <source>
        <dbReference type="ARBA" id="ARBA00022452"/>
    </source>
</evidence>
<dbReference type="InterPro" id="IPR000531">
    <property type="entry name" value="Beta-barrel_TonB"/>
</dbReference>
<accession>H1Y9L8</accession>
<dbReference type="AlphaFoldDB" id="H1Y9L8"/>
<evidence type="ECO:0000256" key="9">
    <source>
        <dbReference type="ARBA" id="ARBA00023237"/>
    </source>
</evidence>
<gene>
    <name evidence="14" type="ORF">Mucpa_6467</name>
</gene>
<reference evidence="14" key="1">
    <citation type="submission" date="2011-09" db="EMBL/GenBank/DDBJ databases">
        <title>The permanent draft genome of Mucilaginibacter paludis DSM 18603.</title>
        <authorList>
            <consortium name="US DOE Joint Genome Institute (JGI-PGF)"/>
            <person name="Lucas S."/>
            <person name="Han J."/>
            <person name="Lapidus A."/>
            <person name="Bruce D."/>
            <person name="Goodwin L."/>
            <person name="Pitluck S."/>
            <person name="Peters L."/>
            <person name="Kyrpides N."/>
            <person name="Mavromatis K."/>
            <person name="Ivanova N."/>
            <person name="Mikhailova N."/>
            <person name="Held B."/>
            <person name="Detter J.C."/>
            <person name="Tapia R."/>
            <person name="Han C."/>
            <person name="Land M."/>
            <person name="Hauser L."/>
            <person name="Markowitz V."/>
            <person name="Cheng J.-F."/>
            <person name="Hugenholtz P."/>
            <person name="Woyke T."/>
            <person name="Wu D."/>
            <person name="Tindall B."/>
            <person name="Brambilla E."/>
            <person name="Klenk H.-P."/>
            <person name="Eisen J.A."/>
        </authorList>
    </citation>
    <scope>NUCLEOTIDE SEQUENCE [LARGE SCALE GENOMIC DNA]</scope>
    <source>
        <strain evidence="14">DSM 18603</strain>
    </source>
</reference>
<dbReference type="PROSITE" id="PS52016">
    <property type="entry name" value="TONB_DEPENDENT_REC_3"/>
    <property type="match status" value="1"/>
</dbReference>
<dbReference type="HOGENOM" id="CLU_026226_0_0_10"/>
<dbReference type="PANTHER" id="PTHR30069">
    <property type="entry name" value="TONB-DEPENDENT OUTER MEMBRANE RECEPTOR"/>
    <property type="match status" value="1"/>
</dbReference>
<keyword evidence="3 10" id="KW-1134">Transmembrane beta strand</keyword>
<feature type="domain" description="TonB-dependent receptor-like beta-barrel" evidence="12">
    <location>
        <begin position="213"/>
        <end position="647"/>
    </location>
</feature>
<name>H1Y9L8_9SPHI</name>
<dbReference type="GO" id="GO:0015344">
    <property type="term" value="F:siderophore uptake transmembrane transporter activity"/>
    <property type="evidence" value="ECO:0007669"/>
    <property type="project" value="TreeGrafter"/>
</dbReference>
<dbReference type="STRING" id="714943.Mucpa_6467"/>
<dbReference type="InterPro" id="IPR036942">
    <property type="entry name" value="Beta-barrel_TonB_sf"/>
</dbReference>
<comment type="subcellular location">
    <subcellularLocation>
        <location evidence="1 10">Cell outer membrane</location>
        <topology evidence="1 10">Multi-pass membrane protein</topology>
    </subcellularLocation>
</comment>
<dbReference type="SUPFAM" id="SSF56935">
    <property type="entry name" value="Porins"/>
    <property type="match status" value="1"/>
</dbReference>
<keyword evidence="7 10" id="KW-0472">Membrane</keyword>
<dbReference type="Pfam" id="PF00593">
    <property type="entry name" value="TonB_dep_Rec_b-barrel"/>
    <property type="match status" value="1"/>
</dbReference>
<keyword evidence="4 10" id="KW-0812">Transmembrane</keyword>
<evidence type="ECO:0000256" key="7">
    <source>
        <dbReference type="ARBA" id="ARBA00023136"/>
    </source>
</evidence>
<keyword evidence="6 11" id="KW-0798">TonB box</keyword>
<evidence type="ECO:0000256" key="1">
    <source>
        <dbReference type="ARBA" id="ARBA00004571"/>
    </source>
</evidence>
<protein>
    <submittedName>
        <fullName evidence="14">TonB-dependent receptor</fullName>
    </submittedName>
</protein>
<dbReference type="eggNOG" id="COG4206">
    <property type="taxonomic scope" value="Bacteria"/>
</dbReference>
<evidence type="ECO:0000313" key="15">
    <source>
        <dbReference type="Proteomes" id="UP000002774"/>
    </source>
</evidence>
<proteinExistence type="inferred from homology"/>
<evidence type="ECO:0000256" key="2">
    <source>
        <dbReference type="ARBA" id="ARBA00022448"/>
    </source>
</evidence>
<dbReference type="InterPro" id="IPR037066">
    <property type="entry name" value="Plug_dom_sf"/>
</dbReference>
<keyword evidence="2 10" id="KW-0813">Transport</keyword>
<dbReference type="PANTHER" id="PTHR30069:SF29">
    <property type="entry name" value="HEMOGLOBIN AND HEMOGLOBIN-HAPTOGLOBIN-BINDING PROTEIN 1-RELATED"/>
    <property type="match status" value="1"/>
</dbReference>
<keyword evidence="8 14" id="KW-0675">Receptor</keyword>
<feature type="domain" description="TonB-dependent receptor plug" evidence="13">
    <location>
        <begin position="62"/>
        <end position="156"/>
    </location>
</feature>
<evidence type="ECO:0000256" key="6">
    <source>
        <dbReference type="ARBA" id="ARBA00023077"/>
    </source>
</evidence>
<organism evidence="14 15">
    <name type="scientific">Mucilaginibacter paludis DSM 18603</name>
    <dbReference type="NCBI Taxonomy" id="714943"/>
    <lineage>
        <taxon>Bacteria</taxon>
        <taxon>Pseudomonadati</taxon>
        <taxon>Bacteroidota</taxon>
        <taxon>Sphingobacteriia</taxon>
        <taxon>Sphingobacteriales</taxon>
        <taxon>Sphingobacteriaceae</taxon>
        <taxon>Mucilaginibacter</taxon>
    </lineage>
</organism>
<evidence type="ECO:0000256" key="8">
    <source>
        <dbReference type="ARBA" id="ARBA00023170"/>
    </source>
</evidence>
<dbReference type="InterPro" id="IPR039426">
    <property type="entry name" value="TonB-dep_rcpt-like"/>
</dbReference>
<evidence type="ECO:0000259" key="12">
    <source>
        <dbReference type="Pfam" id="PF00593"/>
    </source>
</evidence>
<evidence type="ECO:0000256" key="4">
    <source>
        <dbReference type="ARBA" id="ARBA00022692"/>
    </source>
</evidence>
<dbReference type="GO" id="GO:0044718">
    <property type="term" value="P:siderophore transmembrane transport"/>
    <property type="evidence" value="ECO:0007669"/>
    <property type="project" value="TreeGrafter"/>
</dbReference>
<dbReference type="Gene3D" id="2.170.130.10">
    <property type="entry name" value="TonB-dependent receptor, plug domain"/>
    <property type="match status" value="1"/>
</dbReference>
<dbReference type="Gene3D" id="2.40.170.20">
    <property type="entry name" value="TonB-dependent receptor, beta-barrel domain"/>
    <property type="match status" value="1"/>
</dbReference>
<evidence type="ECO:0000256" key="11">
    <source>
        <dbReference type="RuleBase" id="RU003357"/>
    </source>
</evidence>
<comment type="similarity">
    <text evidence="10 11">Belongs to the TonB-dependent receptor family.</text>
</comment>
<keyword evidence="9 10" id="KW-0998">Cell outer membrane</keyword>
<evidence type="ECO:0000256" key="10">
    <source>
        <dbReference type="PROSITE-ProRule" id="PRU01360"/>
    </source>
</evidence>
<evidence type="ECO:0000256" key="5">
    <source>
        <dbReference type="ARBA" id="ARBA00022729"/>
    </source>
</evidence>
<keyword evidence="15" id="KW-1185">Reference proteome</keyword>
<keyword evidence="5" id="KW-0732">Signal</keyword>
<sequence>MLLRASYLWVWRKRTILIVPLLCCGLNTLAQLPVLNDTAKIHQLQEVLINAGNQREVAISASPLQLLSGKQLDRLSSFSVAEAIRYFSGVQLKDYGGIGGLKTINVRSMGSNHTAVFYDGIELGNAQNGQVDLGKFSLDNIDAVALYNGQKSTIFQPAKGFTSGSSLYLSSKRPLFRDSCNSIEKITLKTGSFGLINPSFLWQYKLSPHSYNSFNSELINANGQYKFRYTNGVYDTTAVRQNGDIRAVRFEDGLYGIMKDSSSWSARGYYYQSERGLPGAIIANKFNYSQRLWDRDFFVQSSYQTNTNKRYSLMANLKYANNYTRYLDPEYITTTGFLDNRYREQQIYLSLANRYRINSWWDIDLSADYLWDKLDANIYHFPYPVRQTELMALATQFHFYRLDIQANLLGTLVQDKVSNFTGAGNKQEYTPTILLSWQPLASPNLRLRGFYKNIFRMPTLNDLYYTVVGYPFLRPEFTKQYNAGFTYQKNFTKGALSSIAVQTDAYYNQVTDKIVAIPNANLNSWTMFNIGKVAIKGLEINAQALWQLTGEFVLHTSANYTRQRALDDSTNQQIPYIPLNSGSFLAGADWRRLSVNYSFIYVGYRYDQKANIPANYLQPWYTHDLSASYTAPVKHHQVKFSVEVNNLLNQYYEVITNFPMPGRAYRFSISYTY</sequence>
<dbReference type="InterPro" id="IPR012910">
    <property type="entry name" value="Plug_dom"/>
</dbReference>
<evidence type="ECO:0000313" key="14">
    <source>
        <dbReference type="EMBL" id="EHQ30520.1"/>
    </source>
</evidence>
<dbReference type="EMBL" id="CM001403">
    <property type="protein sequence ID" value="EHQ30520.1"/>
    <property type="molecule type" value="Genomic_DNA"/>
</dbReference>
<dbReference type="Pfam" id="PF07715">
    <property type="entry name" value="Plug"/>
    <property type="match status" value="1"/>
</dbReference>
<evidence type="ECO:0000259" key="13">
    <source>
        <dbReference type="Pfam" id="PF07715"/>
    </source>
</evidence>